<dbReference type="GO" id="GO:0045454">
    <property type="term" value="P:cell redox homeostasis"/>
    <property type="evidence" value="ECO:0007669"/>
    <property type="project" value="TreeGrafter"/>
</dbReference>
<accession>A0A933SD40</accession>
<evidence type="ECO:0000313" key="5">
    <source>
        <dbReference type="EMBL" id="MBI5168248.1"/>
    </source>
</evidence>
<comment type="caution">
    <text evidence="5">The sequence shown here is derived from an EMBL/GenBank/DDBJ whole genome shotgun (WGS) entry which is preliminary data.</text>
</comment>
<dbReference type="GO" id="GO:0015035">
    <property type="term" value="F:protein-disulfide reductase activity"/>
    <property type="evidence" value="ECO:0007669"/>
    <property type="project" value="TreeGrafter"/>
</dbReference>
<dbReference type="EMBL" id="JACRIW010000017">
    <property type="protein sequence ID" value="MBI5168248.1"/>
    <property type="molecule type" value="Genomic_DNA"/>
</dbReference>
<dbReference type="Gene3D" id="3.40.30.10">
    <property type="entry name" value="Glutaredoxin"/>
    <property type="match status" value="1"/>
</dbReference>
<dbReference type="Pfam" id="PF00085">
    <property type="entry name" value="Thioredoxin"/>
    <property type="match status" value="1"/>
</dbReference>
<keyword evidence="1" id="KW-0813">Transport</keyword>
<dbReference type="SUPFAM" id="SSF52833">
    <property type="entry name" value="Thioredoxin-like"/>
    <property type="match status" value="1"/>
</dbReference>
<dbReference type="Gene3D" id="1.25.40.10">
    <property type="entry name" value="Tetratricopeptide repeat domain"/>
    <property type="match status" value="1"/>
</dbReference>
<dbReference type="GO" id="GO:0005829">
    <property type="term" value="C:cytosol"/>
    <property type="evidence" value="ECO:0007669"/>
    <property type="project" value="TreeGrafter"/>
</dbReference>
<dbReference type="PROSITE" id="PS00194">
    <property type="entry name" value="THIOREDOXIN_1"/>
    <property type="match status" value="1"/>
</dbReference>
<evidence type="ECO:0000259" key="4">
    <source>
        <dbReference type="PROSITE" id="PS51352"/>
    </source>
</evidence>
<feature type="domain" description="Thioredoxin" evidence="4">
    <location>
        <begin position="1"/>
        <end position="109"/>
    </location>
</feature>
<organism evidence="5 6">
    <name type="scientific">Eiseniibacteriota bacterium</name>
    <dbReference type="NCBI Taxonomy" id="2212470"/>
    <lineage>
        <taxon>Bacteria</taxon>
        <taxon>Candidatus Eiseniibacteriota</taxon>
    </lineage>
</organism>
<sequence length="269" mass="28740">MNTKTHDVTDFQRDVIERSRELPVLVDFWAAWCGPCRSLGPVLERVAAAADGRWALAKVDTEVFTDEARRYGVQSIPNVKLFVNGEVVDEFVGALPESEVRRFLERAIPGPTSAAVGEARAKLAAGDLAGAMAALDAALAADAGNAAARLLLAELTLRTAPETIESVLGPLTVDHSDRVEALRVLAHWLLEAGRLPEGAARAPFTAALAAVRAGDWDAALTQVIATLHAHRGYAGGAAREVGRAIYLLLGIEHEACEKHYRAFSSALYV</sequence>
<evidence type="ECO:0000256" key="2">
    <source>
        <dbReference type="ARBA" id="ARBA00022982"/>
    </source>
</evidence>
<dbReference type="PANTHER" id="PTHR45663:SF11">
    <property type="entry name" value="GEO12009P1"/>
    <property type="match status" value="1"/>
</dbReference>
<dbReference type="PRINTS" id="PR00421">
    <property type="entry name" value="THIOREDOXIN"/>
</dbReference>
<name>A0A933SD40_UNCEI</name>
<dbReference type="GO" id="GO:0006950">
    <property type="term" value="P:response to stress"/>
    <property type="evidence" value="ECO:0007669"/>
    <property type="project" value="UniProtKB-ARBA"/>
</dbReference>
<reference evidence="5" key="1">
    <citation type="submission" date="2020-07" db="EMBL/GenBank/DDBJ databases">
        <title>Huge and variable diversity of episymbiotic CPR bacteria and DPANN archaea in groundwater ecosystems.</title>
        <authorList>
            <person name="He C.Y."/>
            <person name="Keren R."/>
            <person name="Whittaker M."/>
            <person name="Farag I.F."/>
            <person name="Doudna J."/>
            <person name="Cate J.H.D."/>
            <person name="Banfield J.F."/>
        </authorList>
    </citation>
    <scope>NUCLEOTIDE SEQUENCE</scope>
    <source>
        <strain evidence="5">NC_groundwater_1813_Pr3_B-0.1um_71_17</strain>
    </source>
</reference>
<protein>
    <submittedName>
        <fullName evidence="5">Thioredoxin</fullName>
    </submittedName>
</protein>
<dbReference type="InterPro" id="IPR036249">
    <property type="entry name" value="Thioredoxin-like_sf"/>
</dbReference>
<evidence type="ECO:0000313" key="6">
    <source>
        <dbReference type="Proteomes" id="UP000696931"/>
    </source>
</evidence>
<dbReference type="InterPro" id="IPR013766">
    <property type="entry name" value="Thioredoxin_domain"/>
</dbReference>
<dbReference type="InterPro" id="IPR011990">
    <property type="entry name" value="TPR-like_helical_dom_sf"/>
</dbReference>
<dbReference type="CDD" id="cd02947">
    <property type="entry name" value="TRX_family"/>
    <property type="match status" value="1"/>
</dbReference>
<dbReference type="InterPro" id="IPR017937">
    <property type="entry name" value="Thioredoxin_CS"/>
</dbReference>
<dbReference type="PANTHER" id="PTHR45663">
    <property type="entry name" value="GEO12009P1"/>
    <property type="match status" value="1"/>
</dbReference>
<keyword evidence="2" id="KW-0249">Electron transport</keyword>
<dbReference type="PROSITE" id="PS51352">
    <property type="entry name" value="THIOREDOXIN_2"/>
    <property type="match status" value="1"/>
</dbReference>
<evidence type="ECO:0000256" key="1">
    <source>
        <dbReference type="ARBA" id="ARBA00022448"/>
    </source>
</evidence>
<dbReference type="AlphaFoldDB" id="A0A933SD40"/>
<gene>
    <name evidence="5" type="ORF">HZA61_02045</name>
</gene>
<keyword evidence="3" id="KW-1015">Disulfide bond</keyword>
<proteinExistence type="predicted"/>
<evidence type="ECO:0000256" key="3">
    <source>
        <dbReference type="ARBA" id="ARBA00023157"/>
    </source>
</evidence>
<dbReference type="Proteomes" id="UP000696931">
    <property type="component" value="Unassembled WGS sequence"/>
</dbReference>